<reference evidence="4 5" key="1">
    <citation type="submission" date="2018-03" db="EMBL/GenBank/DDBJ databases">
        <title>Whole genome sequencing of Histamine producing bacteria.</title>
        <authorList>
            <person name="Butler K."/>
        </authorList>
    </citation>
    <scope>NUCLEOTIDE SEQUENCE [LARGE SCALE GENOMIC DNA]</scope>
    <source>
        <strain evidence="4 5">JCM 13586</strain>
    </source>
</reference>
<dbReference type="PANTHER" id="PTHR10046">
    <property type="entry name" value="ATP DEPENDENT LON PROTEASE FAMILY MEMBER"/>
    <property type="match status" value="1"/>
</dbReference>
<dbReference type="GO" id="GO:0030163">
    <property type="term" value="P:protein catabolic process"/>
    <property type="evidence" value="ECO:0007669"/>
    <property type="project" value="InterPro"/>
</dbReference>
<dbReference type="GO" id="GO:0004252">
    <property type="term" value="F:serine-type endopeptidase activity"/>
    <property type="evidence" value="ECO:0007669"/>
    <property type="project" value="UniProtKB-UniRule"/>
</dbReference>
<dbReference type="Proteomes" id="UP000241222">
    <property type="component" value="Unassembled WGS sequence"/>
</dbReference>
<evidence type="ECO:0000259" key="3">
    <source>
        <dbReference type="PROSITE" id="PS51786"/>
    </source>
</evidence>
<comment type="catalytic activity">
    <reaction evidence="2">
        <text>Hydrolysis of proteins in presence of ATP.</text>
        <dbReference type="EC" id="3.4.21.53"/>
    </reaction>
</comment>
<dbReference type="Pfam" id="PF13654">
    <property type="entry name" value="AAA_32"/>
    <property type="match status" value="1"/>
</dbReference>
<dbReference type="Pfam" id="PF20436">
    <property type="entry name" value="LonB_AAA-LID"/>
    <property type="match status" value="1"/>
</dbReference>
<evidence type="ECO:0000256" key="1">
    <source>
        <dbReference type="ARBA" id="ARBA00022670"/>
    </source>
</evidence>
<name>A0A2T3IVI5_9GAMM</name>
<accession>A0A2T3IVI5</accession>
<proteinExistence type="inferred from homology"/>
<dbReference type="Pfam" id="PF20437">
    <property type="entry name" value="LonC_helical"/>
    <property type="match status" value="1"/>
</dbReference>
<dbReference type="Pfam" id="PF05362">
    <property type="entry name" value="Lon_C"/>
    <property type="match status" value="1"/>
</dbReference>
<dbReference type="InterPro" id="IPR027417">
    <property type="entry name" value="P-loop_NTPase"/>
</dbReference>
<dbReference type="InterPro" id="IPR014721">
    <property type="entry name" value="Ribsml_uS5_D2-typ_fold_subgr"/>
</dbReference>
<feature type="active site" evidence="2">
    <location>
        <position position="680"/>
    </location>
</feature>
<dbReference type="Gene3D" id="3.40.50.300">
    <property type="entry name" value="P-loop containing nucleotide triphosphate hydrolases"/>
    <property type="match status" value="1"/>
</dbReference>
<organism evidence="4 5">
    <name type="scientific">Photobacterium lutimaris</name>
    <dbReference type="NCBI Taxonomy" id="388278"/>
    <lineage>
        <taxon>Bacteria</taxon>
        <taxon>Pseudomonadati</taxon>
        <taxon>Pseudomonadota</taxon>
        <taxon>Gammaproteobacteria</taxon>
        <taxon>Vibrionales</taxon>
        <taxon>Vibrionaceae</taxon>
        <taxon>Photobacterium</taxon>
    </lineage>
</organism>
<dbReference type="InterPro" id="IPR008269">
    <property type="entry name" value="Lon_proteolytic"/>
</dbReference>
<feature type="domain" description="Lon proteolytic" evidence="3">
    <location>
        <begin position="590"/>
        <end position="785"/>
    </location>
</feature>
<sequence length="829" mass="92655">MKSLRSKTNQQRKAKVSSRYSAQVGQVTAETKLKATELFHPCDPALFDFKTTEEIDSTDNPLGLKRAAEAIKLGIGIPNKGFNIFVMGSAGLGKLSMTKQLLSQHFDTDKTLSDWCYVNNFANNSKPVALQLPAGMGLRLKENLQVLIEGLKKTVPSLLQNDKFINSIDKLQNELNGKEIAAFQAIEARAKAKSCILKRSHKGYVIHPVKKDKVISKEEFEKLPEDERKVIDESVEELRQMLVNLIKQVPFWDQEMRGKKDQLEREFVASTLDYLIGQLPADIMAVECIEQHIEKLKQHILNNIPLFNGSLETEVNEYTGQKLSFSPFTIYEVNIIVDNSQHNSPPVIYEDNPTYANLIGRIEHKGELGTFITNFTLIKPGAFHRANGGYLIIDVIQLLNKPFVWDVFKRTLLSEEIKIQPLEQQLSVTALTALEPDAIPIDIKVILVGDRMTYYLLKRYDPDFGQMFKVQADCSEEISRTPESCRLFSRFIKALQTEVQARPLDRSAVARLIEHASRLVEDGEKMTLHRDTISGIMLEANYWAEQQALKLITAAAVEQAIDTRRFRSSYLKECITDNIHRGISQIQVEGETIGQINGLSVICLDDCLFGRPSRITAAVHLGQSSVINIEREVDLSGPSHSKGVMILTAFLREQYEQQQPLAFSATLTFEQSYGIVDGDSASAAELCALLSAIAQVPLKQSIAVTGAIDQHGNIEAIGGVNEKIEGFFDICNADGLTGEQGVIIPKTNTVHLMVNQQVRQSVAKGQFHIWAVDHIHQIMALLTDQQMGTPNTKGHYPPHSINAAIVLRIKQMNKALSHAINRSRTGPKR</sequence>
<dbReference type="PRINTS" id="PR00830">
    <property type="entry name" value="ENDOLAPTASE"/>
</dbReference>
<dbReference type="GO" id="GO:0004176">
    <property type="term" value="F:ATP-dependent peptidase activity"/>
    <property type="evidence" value="ECO:0007669"/>
    <property type="project" value="UniProtKB-UniRule"/>
</dbReference>
<dbReference type="Gene3D" id="3.30.230.10">
    <property type="match status" value="1"/>
</dbReference>
<evidence type="ECO:0000313" key="5">
    <source>
        <dbReference type="Proteomes" id="UP000241222"/>
    </source>
</evidence>
<dbReference type="InterPro" id="IPR046844">
    <property type="entry name" value="Lon-like_helical"/>
</dbReference>
<dbReference type="RefSeq" id="WP_107350168.1">
    <property type="nucleotide sequence ID" value="NZ_PYMH01000009.1"/>
</dbReference>
<feature type="active site" evidence="2">
    <location>
        <position position="723"/>
    </location>
</feature>
<dbReference type="PROSITE" id="PS51786">
    <property type="entry name" value="LON_PROTEOLYTIC"/>
    <property type="match status" value="1"/>
</dbReference>
<dbReference type="EC" id="3.4.21.53" evidence="2"/>
<dbReference type="EMBL" id="PYMH01000009">
    <property type="protein sequence ID" value="PSU32418.1"/>
    <property type="molecule type" value="Genomic_DNA"/>
</dbReference>
<dbReference type="GO" id="GO:0005524">
    <property type="term" value="F:ATP binding"/>
    <property type="evidence" value="ECO:0007669"/>
    <property type="project" value="InterPro"/>
</dbReference>
<dbReference type="Gene3D" id="1.10.8.60">
    <property type="match status" value="1"/>
</dbReference>
<dbReference type="InterPro" id="IPR020568">
    <property type="entry name" value="Ribosomal_Su5_D2-typ_SF"/>
</dbReference>
<protein>
    <recommendedName>
        <fullName evidence="2">endopeptidase La</fullName>
        <ecNumber evidence="2">3.4.21.53</ecNumber>
    </recommendedName>
</protein>
<comment type="similarity">
    <text evidence="2">Belongs to the peptidase S16 family.</text>
</comment>
<keyword evidence="5" id="KW-1185">Reference proteome</keyword>
<keyword evidence="1 2" id="KW-0645">Protease</keyword>
<dbReference type="OrthoDB" id="9758568at2"/>
<dbReference type="SUPFAM" id="SSF54211">
    <property type="entry name" value="Ribosomal protein S5 domain 2-like"/>
    <property type="match status" value="1"/>
</dbReference>
<dbReference type="InterPro" id="IPR046843">
    <property type="entry name" value="LonB_AAA-LID"/>
</dbReference>
<dbReference type="SUPFAM" id="SSF52540">
    <property type="entry name" value="P-loop containing nucleoside triphosphate hydrolases"/>
    <property type="match status" value="1"/>
</dbReference>
<evidence type="ECO:0000313" key="4">
    <source>
        <dbReference type="EMBL" id="PSU32418.1"/>
    </source>
</evidence>
<dbReference type="AlphaFoldDB" id="A0A2T3IVI5"/>
<keyword evidence="2" id="KW-0720">Serine protease</keyword>
<dbReference type="InterPro" id="IPR027065">
    <property type="entry name" value="Lon_Prtase"/>
</dbReference>
<comment type="caution">
    <text evidence="4">The sequence shown here is derived from an EMBL/GenBank/DDBJ whole genome shotgun (WGS) entry which is preliminary data.</text>
</comment>
<evidence type="ECO:0000256" key="2">
    <source>
        <dbReference type="PROSITE-ProRule" id="PRU01122"/>
    </source>
</evidence>
<dbReference type="InterPro" id="IPR041699">
    <property type="entry name" value="AAA_32"/>
</dbReference>
<dbReference type="GO" id="GO:0006508">
    <property type="term" value="P:proteolysis"/>
    <property type="evidence" value="ECO:0007669"/>
    <property type="project" value="UniProtKB-KW"/>
</dbReference>
<keyword evidence="2" id="KW-0378">Hydrolase</keyword>
<gene>
    <name evidence="4" type="ORF">C9I99_17605</name>
</gene>